<feature type="compositionally biased region" description="Pro residues" evidence="1">
    <location>
        <begin position="242"/>
        <end position="252"/>
    </location>
</feature>
<feature type="compositionally biased region" description="Low complexity" evidence="1">
    <location>
        <begin position="220"/>
        <end position="241"/>
    </location>
</feature>
<dbReference type="InParanoid" id="A0A2T3BA81"/>
<feature type="region of interest" description="Disordered" evidence="1">
    <location>
        <begin position="50"/>
        <end position="110"/>
    </location>
</feature>
<feature type="region of interest" description="Disordered" evidence="1">
    <location>
        <begin position="192"/>
        <end position="298"/>
    </location>
</feature>
<keyword evidence="3" id="KW-1185">Reference proteome</keyword>
<proteinExistence type="predicted"/>
<feature type="compositionally biased region" description="Polar residues" evidence="1">
    <location>
        <begin position="91"/>
        <end position="103"/>
    </location>
</feature>
<feature type="compositionally biased region" description="Polar residues" evidence="1">
    <location>
        <begin position="58"/>
        <end position="80"/>
    </location>
</feature>
<evidence type="ECO:0000256" key="1">
    <source>
        <dbReference type="SAM" id="MobiDB-lite"/>
    </source>
</evidence>
<reference evidence="2 3" key="1">
    <citation type="journal article" date="2018" name="New Phytol.">
        <title>Comparative genomics and transcriptomics depict ericoid mycorrhizal fungi as versatile saprotrophs and plant mutualists.</title>
        <authorList>
            <person name="Martino E."/>
            <person name="Morin E."/>
            <person name="Grelet G.A."/>
            <person name="Kuo A."/>
            <person name="Kohler A."/>
            <person name="Daghino S."/>
            <person name="Barry K.W."/>
            <person name="Cichocki N."/>
            <person name="Clum A."/>
            <person name="Dockter R.B."/>
            <person name="Hainaut M."/>
            <person name="Kuo R.C."/>
            <person name="LaButti K."/>
            <person name="Lindahl B.D."/>
            <person name="Lindquist E.A."/>
            <person name="Lipzen A."/>
            <person name="Khouja H.R."/>
            <person name="Magnuson J."/>
            <person name="Murat C."/>
            <person name="Ohm R.A."/>
            <person name="Singer S.W."/>
            <person name="Spatafora J.W."/>
            <person name="Wang M."/>
            <person name="Veneault-Fourrey C."/>
            <person name="Henrissat B."/>
            <person name="Grigoriev I.V."/>
            <person name="Martin F.M."/>
            <person name="Perotto S."/>
        </authorList>
    </citation>
    <scope>NUCLEOTIDE SEQUENCE [LARGE SCALE GENOMIC DNA]</scope>
    <source>
        <strain evidence="2 3">ATCC 22711</strain>
    </source>
</reference>
<dbReference type="EMBL" id="KZ679007">
    <property type="protein sequence ID" value="PSS25233.1"/>
    <property type="molecule type" value="Genomic_DNA"/>
</dbReference>
<sequence>MDDSARGDVEILVHTTAPSRGQDDTRYRALARAYLDFEPVNRRALDYESEIEDEDWQADSQLQEELLRSTQQEEPESQASYRPEDEHESVALSSASLQDSNSAPPDLSQEIYSPELSFNGVLDNAGSFEFRGRPTCSQMSPVYAPERRQTQDSVSSWQQPPSIVEDSQPGNDLIIGELSSPTRMLELYLQQIESSEDRSSGRRDGRASEGMSSQLRNEKQQSQSSQSKDTGPDPSSTSGEPSSPPPQKPPEAAPHRIVRNRKQNISYTQEPRILRKRKHPEPRPVAKPRASSVPVTGAVQSSLVASSVSTRSRKKQQIEITKSRNMTWQEEIPSSQAPPTMSISSSFKSSFASVMEIRPPPPPVSMSHLTPEMLVTESLRQLASKMPLARLYRPQQQMRELRPMERGHWLIDCQGWKEELRGRHWDCLGNFIGKGQAGWGIWCVRDEEYKTVRVYCWGSLVGYIYLLLYMASESKIKGTGACWVGGDGQAIIRMPS</sequence>
<evidence type="ECO:0000313" key="3">
    <source>
        <dbReference type="Proteomes" id="UP000241818"/>
    </source>
</evidence>
<dbReference type="RefSeq" id="XP_024723832.1">
    <property type="nucleotide sequence ID" value="XM_024866275.1"/>
</dbReference>
<dbReference type="Proteomes" id="UP000241818">
    <property type="component" value="Unassembled WGS sequence"/>
</dbReference>
<protein>
    <submittedName>
        <fullName evidence="2">Uncharacterized protein</fullName>
    </submittedName>
</protein>
<feature type="compositionally biased region" description="Polar residues" evidence="1">
    <location>
        <begin position="151"/>
        <end position="161"/>
    </location>
</feature>
<dbReference type="STRING" id="857342.A0A2T3BA81"/>
<accession>A0A2T3BA81</accession>
<evidence type="ECO:0000313" key="2">
    <source>
        <dbReference type="EMBL" id="PSS25233.1"/>
    </source>
</evidence>
<dbReference type="AlphaFoldDB" id="A0A2T3BA81"/>
<feature type="region of interest" description="Disordered" evidence="1">
    <location>
        <begin position="128"/>
        <end position="175"/>
    </location>
</feature>
<dbReference type="GeneID" id="36574356"/>
<dbReference type="OrthoDB" id="5395975at2759"/>
<gene>
    <name evidence="2" type="ORF">M430DRAFT_33014</name>
</gene>
<feature type="compositionally biased region" description="Basic and acidic residues" evidence="1">
    <location>
        <begin position="195"/>
        <end position="207"/>
    </location>
</feature>
<organism evidence="2 3">
    <name type="scientific">Amorphotheca resinae ATCC 22711</name>
    <dbReference type="NCBI Taxonomy" id="857342"/>
    <lineage>
        <taxon>Eukaryota</taxon>
        <taxon>Fungi</taxon>
        <taxon>Dikarya</taxon>
        <taxon>Ascomycota</taxon>
        <taxon>Pezizomycotina</taxon>
        <taxon>Leotiomycetes</taxon>
        <taxon>Helotiales</taxon>
        <taxon>Amorphothecaceae</taxon>
        <taxon>Amorphotheca</taxon>
    </lineage>
</organism>
<name>A0A2T3BA81_AMORE</name>